<feature type="transmembrane region" description="Helical" evidence="1">
    <location>
        <begin position="113"/>
        <end position="131"/>
    </location>
</feature>
<evidence type="ECO:0000313" key="4">
    <source>
        <dbReference type="Proteomes" id="UP000642829"/>
    </source>
</evidence>
<gene>
    <name evidence="3" type="ORF">GCM10007047_04100</name>
</gene>
<dbReference type="EMBL" id="BMXG01000002">
    <property type="protein sequence ID" value="GHB92229.1"/>
    <property type="molecule type" value="Genomic_DNA"/>
</dbReference>
<dbReference type="PANTHER" id="PTHR36305">
    <property type="entry name" value="PHOSPHATIDYLGLYCEROPHOSPHATASE A"/>
    <property type="match status" value="1"/>
</dbReference>
<name>A0A8J3D948_9BACT</name>
<dbReference type="InterPro" id="IPR007686">
    <property type="entry name" value="YutG/PgpA"/>
</dbReference>
<keyword evidence="1" id="KW-0472">Membrane</keyword>
<reference evidence="3" key="1">
    <citation type="journal article" date="2014" name="Int. J. Syst. Evol. Microbiol.">
        <title>Complete genome sequence of Corynebacterium casei LMG S-19264T (=DSM 44701T), isolated from a smear-ripened cheese.</title>
        <authorList>
            <consortium name="US DOE Joint Genome Institute (JGI-PGF)"/>
            <person name="Walter F."/>
            <person name="Albersmeier A."/>
            <person name="Kalinowski J."/>
            <person name="Ruckert C."/>
        </authorList>
    </citation>
    <scope>NUCLEOTIDE SEQUENCE</scope>
    <source>
        <strain evidence="3">KCTC 12870</strain>
    </source>
</reference>
<keyword evidence="4" id="KW-1185">Reference proteome</keyword>
<dbReference type="CDD" id="cd06971">
    <property type="entry name" value="PgpA"/>
    <property type="match status" value="1"/>
</dbReference>
<dbReference type="RefSeq" id="WP_189511359.1">
    <property type="nucleotide sequence ID" value="NZ_BMXG01000002.1"/>
</dbReference>
<evidence type="ECO:0000313" key="3">
    <source>
        <dbReference type="EMBL" id="GHB92229.1"/>
    </source>
</evidence>
<dbReference type="PIRSF" id="PIRSF006162">
    <property type="entry name" value="PgpA"/>
    <property type="match status" value="1"/>
</dbReference>
<feature type="transmembrane region" description="Helical" evidence="1">
    <location>
        <begin position="152"/>
        <end position="174"/>
    </location>
</feature>
<keyword evidence="1" id="KW-0812">Transmembrane</keyword>
<protein>
    <submittedName>
        <fullName evidence="3">Phosphatidylglycerophosphatase A</fullName>
    </submittedName>
</protein>
<comment type="caution">
    <text evidence="3">The sequence shown here is derived from an EMBL/GenBank/DDBJ whole genome shotgun (WGS) entry which is preliminary data.</text>
</comment>
<dbReference type="InterPro" id="IPR026037">
    <property type="entry name" value="PgpA"/>
</dbReference>
<accession>A0A8J3D948</accession>
<proteinExistence type="predicted"/>
<feature type="transmembrane region" description="Helical" evidence="1">
    <location>
        <begin position="56"/>
        <end position="76"/>
    </location>
</feature>
<dbReference type="Pfam" id="PF04608">
    <property type="entry name" value="PgpA"/>
    <property type="match status" value="1"/>
</dbReference>
<dbReference type="GO" id="GO:0006629">
    <property type="term" value="P:lipid metabolic process"/>
    <property type="evidence" value="ECO:0007669"/>
    <property type="project" value="InterPro"/>
</dbReference>
<organism evidence="3 4">
    <name type="scientific">Cerasicoccus arenae</name>
    <dbReference type="NCBI Taxonomy" id="424488"/>
    <lineage>
        <taxon>Bacteria</taxon>
        <taxon>Pseudomonadati</taxon>
        <taxon>Verrucomicrobiota</taxon>
        <taxon>Opitutia</taxon>
        <taxon>Puniceicoccales</taxon>
        <taxon>Cerasicoccaceae</taxon>
        <taxon>Cerasicoccus</taxon>
    </lineage>
</organism>
<dbReference type="AlphaFoldDB" id="A0A8J3D948"/>
<evidence type="ECO:0000256" key="1">
    <source>
        <dbReference type="SAM" id="Phobius"/>
    </source>
</evidence>
<dbReference type="GO" id="GO:0008962">
    <property type="term" value="F:phosphatidylglycerophosphatase activity"/>
    <property type="evidence" value="ECO:0007669"/>
    <property type="project" value="InterPro"/>
</dbReference>
<feature type="domain" description="YutG/PgpA" evidence="2">
    <location>
        <begin position="21"/>
        <end position="166"/>
    </location>
</feature>
<sequence>MTPEKWHPWTVLLPSPIITNVATLGKLGYLGKAPGTNGSVAGVLLYTVMFYPLEPFFYFLILAAWIYLAIAFCGEAENRLFKRDPGEVILDEVVAMPVCFIGLQGAIAAFGAWAWTILLLGFGLFRLFDILKPFGIKKLQDLPGGLGVVVDDLAAGVATCICLHFAVYFAAPYIV</sequence>
<dbReference type="InterPro" id="IPR036681">
    <property type="entry name" value="PgpA-like_sf"/>
</dbReference>
<dbReference type="Proteomes" id="UP000642829">
    <property type="component" value="Unassembled WGS sequence"/>
</dbReference>
<reference evidence="3" key="2">
    <citation type="submission" date="2020-09" db="EMBL/GenBank/DDBJ databases">
        <authorList>
            <person name="Sun Q."/>
            <person name="Kim S."/>
        </authorList>
    </citation>
    <scope>NUCLEOTIDE SEQUENCE</scope>
    <source>
        <strain evidence="3">KCTC 12870</strain>
    </source>
</reference>
<dbReference type="SUPFAM" id="SSF101307">
    <property type="entry name" value="YutG-like"/>
    <property type="match status" value="1"/>
</dbReference>
<keyword evidence="1" id="KW-1133">Transmembrane helix</keyword>
<dbReference type="PANTHER" id="PTHR36305:SF1">
    <property type="entry name" value="PHOSPHATIDYLGLYCEROPHOSPHATASE A"/>
    <property type="match status" value="1"/>
</dbReference>
<evidence type="ECO:0000259" key="2">
    <source>
        <dbReference type="Pfam" id="PF04608"/>
    </source>
</evidence>